<dbReference type="InterPro" id="IPR033138">
    <property type="entry name" value="Cu_oxidase_CS"/>
</dbReference>
<dbReference type="PANTHER" id="PTHR11709:SF511">
    <property type="entry name" value="LACCASE"/>
    <property type="match status" value="1"/>
</dbReference>
<feature type="domain" description="Plastocyanin-like" evidence="9">
    <location>
        <begin position="13"/>
        <end position="112"/>
    </location>
</feature>
<dbReference type="InterPro" id="IPR011707">
    <property type="entry name" value="Cu-oxidase-like_N"/>
</dbReference>
<keyword evidence="11" id="KW-1185">Reference proteome</keyword>
<name>A0A8H6LZM2_9AGAR</name>
<evidence type="ECO:0000259" key="7">
    <source>
        <dbReference type="Pfam" id="PF00394"/>
    </source>
</evidence>
<dbReference type="Proteomes" id="UP000521943">
    <property type="component" value="Unassembled WGS sequence"/>
</dbReference>
<proteinExistence type="inferred from homology"/>
<dbReference type="Pfam" id="PF00394">
    <property type="entry name" value="Cu-oxidase"/>
    <property type="match status" value="1"/>
</dbReference>
<dbReference type="InterPro" id="IPR011706">
    <property type="entry name" value="Cu-oxidase_C"/>
</dbReference>
<dbReference type="Pfam" id="PF07732">
    <property type="entry name" value="Cu-oxidase_3"/>
    <property type="match status" value="1"/>
</dbReference>
<dbReference type="InterPro" id="IPR045087">
    <property type="entry name" value="Cu-oxidase_fam"/>
</dbReference>
<dbReference type="Pfam" id="PF07731">
    <property type="entry name" value="Cu-oxidase_2"/>
    <property type="match status" value="1"/>
</dbReference>
<evidence type="ECO:0000259" key="8">
    <source>
        <dbReference type="Pfam" id="PF07731"/>
    </source>
</evidence>
<dbReference type="InterPro" id="IPR001117">
    <property type="entry name" value="Cu-oxidase_2nd"/>
</dbReference>
<comment type="caution">
    <text evidence="10">The sequence shown here is derived from an EMBL/GenBank/DDBJ whole genome shotgun (WGS) entry which is preliminary data.</text>
</comment>
<evidence type="ECO:0000256" key="1">
    <source>
        <dbReference type="ARBA" id="ARBA00010609"/>
    </source>
</evidence>
<dbReference type="EMBL" id="JACGCI010000060">
    <property type="protein sequence ID" value="KAF6749988.1"/>
    <property type="molecule type" value="Genomic_DNA"/>
</dbReference>
<keyword evidence="5" id="KW-1015">Disulfide bond</keyword>
<evidence type="ECO:0000259" key="9">
    <source>
        <dbReference type="Pfam" id="PF07732"/>
    </source>
</evidence>
<dbReference type="FunFam" id="2.60.40.420:FF:000045">
    <property type="entry name" value="Laccase 2"/>
    <property type="match status" value="1"/>
</dbReference>
<dbReference type="OrthoDB" id="2121828at2759"/>
<sequence length="435" mass="47462">MASTDRGSANSLSFPGPLIHGWKGSTFLLNTIDALTDTTMLRSTSIHWHGFFQAGSAWADGPAGVTQCPIAPGNSFLYRFKTAGQAGTFWYHSHHMSQYCDGLRGAMVVYDPFDPHRSRYNVDNEGTVITLADWYHAPGPTLDGTVPRPASTLINGKGRYVGGPVTPLSVIAVRRNRKYRFRLVSISCNPAYTFSIDSHTLTIIEVDSINVQPLTVDSIQIFPGQRFSFVLETNQAVANYWVRANPSRGDAGFAGGLNSAILRYAGAPVADPTTSQEPNSNPMLEQNLHPLNNAAAPGPPPLGAADVSLNMVIGFCCWPFYSQRCNVYGAERSCLLQILSGASTSPRPPSFWKCLCPSPKQSHRSLIPWWQPRLALILYTCTAMLSASFEVPEQTRYNYANPVQRDVVSIGGAGDNVTIRFTTDNAGSLDYALPY</sequence>
<comment type="similarity">
    <text evidence="1">Belongs to the multicopper oxidase family.</text>
</comment>
<dbReference type="GO" id="GO:0016491">
    <property type="term" value="F:oxidoreductase activity"/>
    <property type="evidence" value="ECO:0007669"/>
    <property type="project" value="UniProtKB-KW"/>
</dbReference>
<dbReference type="AlphaFoldDB" id="A0A8H6LZM2"/>
<keyword evidence="4" id="KW-0186">Copper</keyword>
<evidence type="ECO:0000313" key="10">
    <source>
        <dbReference type="EMBL" id="KAF6749988.1"/>
    </source>
</evidence>
<dbReference type="PROSITE" id="PS00079">
    <property type="entry name" value="MULTICOPPER_OXIDASE1"/>
    <property type="match status" value="1"/>
</dbReference>
<keyword evidence="6" id="KW-0325">Glycoprotein</keyword>
<evidence type="ECO:0000313" key="11">
    <source>
        <dbReference type="Proteomes" id="UP000521943"/>
    </source>
</evidence>
<accession>A0A8H6LZM2</accession>
<dbReference type="PANTHER" id="PTHR11709">
    <property type="entry name" value="MULTI-COPPER OXIDASE"/>
    <property type="match status" value="1"/>
</dbReference>
<evidence type="ECO:0000256" key="3">
    <source>
        <dbReference type="ARBA" id="ARBA00023002"/>
    </source>
</evidence>
<dbReference type="SUPFAM" id="SSF49503">
    <property type="entry name" value="Cupredoxins"/>
    <property type="match status" value="3"/>
</dbReference>
<organism evidence="10 11">
    <name type="scientific">Ephemerocybe angulata</name>
    <dbReference type="NCBI Taxonomy" id="980116"/>
    <lineage>
        <taxon>Eukaryota</taxon>
        <taxon>Fungi</taxon>
        <taxon>Dikarya</taxon>
        <taxon>Basidiomycota</taxon>
        <taxon>Agaricomycotina</taxon>
        <taxon>Agaricomycetes</taxon>
        <taxon>Agaricomycetidae</taxon>
        <taxon>Agaricales</taxon>
        <taxon>Agaricineae</taxon>
        <taxon>Psathyrellaceae</taxon>
        <taxon>Ephemerocybe</taxon>
    </lineage>
</organism>
<feature type="domain" description="Plastocyanin-like" evidence="8">
    <location>
        <begin position="392"/>
        <end position="427"/>
    </location>
</feature>
<keyword evidence="2" id="KW-0479">Metal-binding</keyword>
<evidence type="ECO:0000256" key="4">
    <source>
        <dbReference type="ARBA" id="ARBA00023008"/>
    </source>
</evidence>
<dbReference type="InterPro" id="IPR008972">
    <property type="entry name" value="Cupredoxin"/>
</dbReference>
<evidence type="ECO:0000256" key="5">
    <source>
        <dbReference type="ARBA" id="ARBA00023157"/>
    </source>
</evidence>
<reference evidence="10 11" key="1">
    <citation type="submission" date="2020-07" db="EMBL/GenBank/DDBJ databases">
        <title>Comparative genomics of pyrophilous fungi reveals a link between fire events and developmental genes.</title>
        <authorList>
            <consortium name="DOE Joint Genome Institute"/>
            <person name="Steindorff A.S."/>
            <person name="Carver A."/>
            <person name="Calhoun S."/>
            <person name="Stillman K."/>
            <person name="Liu H."/>
            <person name="Lipzen A."/>
            <person name="Pangilinan J."/>
            <person name="Labutti K."/>
            <person name="Bruns T.D."/>
            <person name="Grigoriev I.V."/>
        </authorList>
    </citation>
    <scope>NUCLEOTIDE SEQUENCE [LARGE SCALE GENOMIC DNA]</scope>
    <source>
        <strain evidence="10 11">CBS 144469</strain>
    </source>
</reference>
<feature type="domain" description="Plastocyanin-like" evidence="7">
    <location>
        <begin position="127"/>
        <end position="267"/>
    </location>
</feature>
<gene>
    <name evidence="10" type="ORF">DFP72DRAFT_1072889</name>
</gene>
<evidence type="ECO:0000256" key="6">
    <source>
        <dbReference type="ARBA" id="ARBA00023180"/>
    </source>
</evidence>
<dbReference type="GO" id="GO:0005507">
    <property type="term" value="F:copper ion binding"/>
    <property type="evidence" value="ECO:0007669"/>
    <property type="project" value="InterPro"/>
</dbReference>
<protein>
    <submittedName>
        <fullName evidence="10">Laccase 3</fullName>
    </submittedName>
</protein>
<keyword evidence="3" id="KW-0560">Oxidoreductase</keyword>
<evidence type="ECO:0000256" key="2">
    <source>
        <dbReference type="ARBA" id="ARBA00022723"/>
    </source>
</evidence>
<dbReference type="Gene3D" id="2.60.40.420">
    <property type="entry name" value="Cupredoxins - blue copper proteins"/>
    <property type="match status" value="3"/>
</dbReference>